<feature type="domain" description="C2" evidence="1">
    <location>
        <begin position="169"/>
        <end position="205"/>
    </location>
</feature>
<dbReference type="Gene3D" id="2.60.40.150">
    <property type="entry name" value="C2 domain"/>
    <property type="match status" value="1"/>
</dbReference>
<sequence>AEEKETKTFNKAIDVDYDELFDIDFDPEKTNERELFVEVLDKKKKKYYKEEDKKYESDEDDYDYEDEGFIRGVAIPFGRYFLNPQKLHLNLIGDQDEGQNEAAGDIYIQKQCQRTIKALRKLSRLKIPSPEAIAAHIKERERREQETDRRHKNEEPYFVPGDVYVYLEELSEINPFDVGGKSDPYVVLSLAGQEFRTEVAHNTLNLFLSNLENPEEQLREIEEYVTDEFLHLGIVLFETTGERKQEKAEIQEEIRQIKTR</sequence>
<protein>
    <recommendedName>
        <fullName evidence="1">C2 domain-containing protein</fullName>
    </recommendedName>
</protein>
<name>A0A5J4TXQ1_9EUKA</name>
<dbReference type="AlphaFoldDB" id="A0A5J4TXQ1"/>
<evidence type="ECO:0000313" key="2">
    <source>
        <dbReference type="EMBL" id="KAA6362997.1"/>
    </source>
</evidence>
<dbReference type="InterPro" id="IPR035892">
    <property type="entry name" value="C2_domain_sf"/>
</dbReference>
<dbReference type="SUPFAM" id="SSF49562">
    <property type="entry name" value="C2 domain (Calcium/lipid-binding domain, CaLB)"/>
    <property type="match status" value="1"/>
</dbReference>
<dbReference type="InterPro" id="IPR000008">
    <property type="entry name" value="C2_dom"/>
</dbReference>
<organism evidence="2 3">
    <name type="scientific">Streblomastix strix</name>
    <dbReference type="NCBI Taxonomy" id="222440"/>
    <lineage>
        <taxon>Eukaryota</taxon>
        <taxon>Metamonada</taxon>
        <taxon>Preaxostyla</taxon>
        <taxon>Oxymonadida</taxon>
        <taxon>Streblomastigidae</taxon>
        <taxon>Streblomastix</taxon>
    </lineage>
</organism>
<comment type="caution">
    <text evidence="2">The sequence shown here is derived from an EMBL/GenBank/DDBJ whole genome shotgun (WGS) entry which is preliminary data.</text>
</comment>
<evidence type="ECO:0000259" key="1">
    <source>
        <dbReference type="Pfam" id="PF00168"/>
    </source>
</evidence>
<dbReference type="Proteomes" id="UP000324800">
    <property type="component" value="Unassembled WGS sequence"/>
</dbReference>
<gene>
    <name evidence="2" type="ORF">EZS28_041476</name>
</gene>
<dbReference type="EMBL" id="SNRW01023452">
    <property type="protein sequence ID" value="KAA6362997.1"/>
    <property type="molecule type" value="Genomic_DNA"/>
</dbReference>
<proteinExistence type="predicted"/>
<feature type="non-terminal residue" evidence="2">
    <location>
        <position position="1"/>
    </location>
</feature>
<dbReference type="Pfam" id="PF00168">
    <property type="entry name" value="C2"/>
    <property type="match status" value="1"/>
</dbReference>
<accession>A0A5J4TXQ1</accession>
<evidence type="ECO:0000313" key="3">
    <source>
        <dbReference type="Proteomes" id="UP000324800"/>
    </source>
</evidence>
<reference evidence="2 3" key="1">
    <citation type="submission" date="2019-03" db="EMBL/GenBank/DDBJ databases">
        <title>Single cell metagenomics reveals metabolic interactions within the superorganism composed of flagellate Streblomastix strix and complex community of Bacteroidetes bacteria on its surface.</title>
        <authorList>
            <person name="Treitli S.C."/>
            <person name="Kolisko M."/>
            <person name="Husnik F."/>
            <person name="Keeling P."/>
            <person name="Hampl V."/>
        </authorList>
    </citation>
    <scope>NUCLEOTIDE SEQUENCE [LARGE SCALE GENOMIC DNA]</scope>
    <source>
        <strain evidence="2">ST1C</strain>
    </source>
</reference>